<sequence length="335" mass="39550">MMCDMELSPKKKSTVTTCKPPEEECTEKQPLQIIKIQDTNYLACDLRNRDPAKCQSCLENLGKQTLKIYANNRNYLACEVKRSLPINLNKTQAQPQPLTAKNRDYLWRWKLKNCPSHMFPKCPQVLKPPKTKEKKQDLNCKIKDFYEILPQEPLKRAAIRSEVLKESNKYRKMHCACIMKLDNAVTKHAQEWAEYLAAHNLLETRPLPKYGENIMRARKDLFCVKKLLKLWYQEKYHYDYLKPGFGLYTGHFTQMVWQRTQYLGVGVASDKTHVWLVCNYHPAGNTRRFFKSNVLPRKLFLSESDMESNNPEDEEYKAPCKQEHRQPCLNTRYYL</sequence>
<name>B3MJ93_DROAN</name>
<protein>
    <recommendedName>
        <fullName evidence="3">SCP domain-containing protein</fullName>
    </recommendedName>
</protein>
<feature type="domain" description="SCP" evidence="3">
    <location>
        <begin position="158"/>
        <end position="288"/>
    </location>
</feature>
<comment type="subcellular location">
    <subcellularLocation>
        <location evidence="1">Secreted</location>
    </subcellularLocation>
</comment>
<dbReference type="PROSITE" id="PS01009">
    <property type="entry name" value="CRISP_1"/>
    <property type="match status" value="1"/>
</dbReference>
<evidence type="ECO:0000313" key="4">
    <source>
        <dbReference type="EMBL" id="EDV31303.2"/>
    </source>
</evidence>
<dbReference type="Pfam" id="PF00188">
    <property type="entry name" value="CAP"/>
    <property type="match status" value="1"/>
</dbReference>
<dbReference type="FunFam" id="3.40.33.10:FF:000010">
    <property type="entry name" value="Predicted protein"/>
    <property type="match status" value="1"/>
</dbReference>
<dbReference type="OrthoDB" id="337038at2759"/>
<organism evidence="4 5">
    <name type="scientific">Drosophila ananassae</name>
    <name type="common">Fruit fly</name>
    <dbReference type="NCBI Taxonomy" id="7217"/>
    <lineage>
        <taxon>Eukaryota</taxon>
        <taxon>Metazoa</taxon>
        <taxon>Ecdysozoa</taxon>
        <taxon>Arthropoda</taxon>
        <taxon>Hexapoda</taxon>
        <taxon>Insecta</taxon>
        <taxon>Pterygota</taxon>
        <taxon>Neoptera</taxon>
        <taxon>Endopterygota</taxon>
        <taxon>Diptera</taxon>
        <taxon>Brachycera</taxon>
        <taxon>Muscomorpha</taxon>
        <taxon>Ephydroidea</taxon>
        <taxon>Drosophilidae</taxon>
        <taxon>Drosophila</taxon>
        <taxon>Sophophora</taxon>
    </lineage>
</organism>
<keyword evidence="2" id="KW-0964">Secreted</keyword>
<dbReference type="STRING" id="7217.B3MJ93"/>
<dbReference type="InterPro" id="IPR002413">
    <property type="entry name" value="V5_allergen-like"/>
</dbReference>
<dbReference type="InterPro" id="IPR035940">
    <property type="entry name" value="CAP_sf"/>
</dbReference>
<evidence type="ECO:0000259" key="3">
    <source>
        <dbReference type="SMART" id="SM00198"/>
    </source>
</evidence>
<dbReference type="EMBL" id="CH902620">
    <property type="protein sequence ID" value="EDV31303.2"/>
    <property type="molecule type" value="Genomic_DNA"/>
</dbReference>
<dbReference type="AlphaFoldDB" id="B3MJ93"/>
<dbReference type="PANTHER" id="PTHR10334">
    <property type="entry name" value="CYSTEINE-RICH SECRETORY PROTEIN-RELATED"/>
    <property type="match status" value="1"/>
</dbReference>
<accession>B3MJ93</accession>
<dbReference type="Proteomes" id="UP000007801">
    <property type="component" value="Unassembled WGS sequence"/>
</dbReference>
<dbReference type="InParanoid" id="B3MJ93"/>
<dbReference type="CDD" id="cd05382">
    <property type="entry name" value="CAP_GAPR1-like"/>
    <property type="match status" value="1"/>
</dbReference>
<dbReference type="InterPro" id="IPR001283">
    <property type="entry name" value="CRISP-related"/>
</dbReference>
<dbReference type="PRINTS" id="PR00837">
    <property type="entry name" value="V5TPXLIKE"/>
</dbReference>
<evidence type="ECO:0000313" key="5">
    <source>
        <dbReference type="Proteomes" id="UP000007801"/>
    </source>
</evidence>
<keyword evidence="5" id="KW-1185">Reference proteome</keyword>
<dbReference type="eggNOG" id="KOG3017">
    <property type="taxonomic scope" value="Eukaryota"/>
</dbReference>
<dbReference type="SMR" id="B3MJ93"/>
<proteinExistence type="predicted"/>
<dbReference type="FunCoup" id="B3MJ93">
    <property type="interactions" value="14"/>
</dbReference>
<reference evidence="4 5" key="1">
    <citation type="journal article" date="2007" name="Nature">
        <title>Evolution of genes and genomes on the Drosophila phylogeny.</title>
        <authorList>
            <consortium name="Drosophila 12 Genomes Consortium"/>
            <person name="Clark A.G."/>
            <person name="Eisen M.B."/>
            <person name="Smith D.R."/>
            <person name="Bergman C.M."/>
            <person name="Oliver B."/>
            <person name="Markow T.A."/>
            <person name="Kaufman T.C."/>
            <person name="Kellis M."/>
            <person name="Gelbart W."/>
            <person name="Iyer V.N."/>
            <person name="Pollard D.A."/>
            <person name="Sackton T.B."/>
            <person name="Larracuente A.M."/>
            <person name="Singh N.D."/>
            <person name="Abad J.P."/>
            <person name="Abt D.N."/>
            <person name="Adryan B."/>
            <person name="Aguade M."/>
            <person name="Akashi H."/>
            <person name="Anderson W.W."/>
            <person name="Aquadro C.F."/>
            <person name="Ardell D.H."/>
            <person name="Arguello R."/>
            <person name="Artieri C.G."/>
            <person name="Barbash D.A."/>
            <person name="Barker D."/>
            <person name="Barsanti P."/>
            <person name="Batterham P."/>
            <person name="Batzoglou S."/>
            <person name="Begun D."/>
            <person name="Bhutkar A."/>
            <person name="Blanco E."/>
            <person name="Bosak S.A."/>
            <person name="Bradley R.K."/>
            <person name="Brand A.D."/>
            <person name="Brent M.R."/>
            <person name="Brooks A.N."/>
            <person name="Brown R.H."/>
            <person name="Butlin R.K."/>
            <person name="Caggese C."/>
            <person name="Calvi B.R."/>
            <person name="Bernardo de Carvalho A."/>
            <person name="Caspi A."/>
            <person name="Castrezana S."/>
            <person name="Celniker S.E."/>
            <person name="Chang J.L."/>
            <person name="Chapple C."/>
            <person name="Chatterji S."/>
            <person name="Chinwalla A."/>
            <person name="Civetta A."/>
            <person name="Clifton S.W."/>
            <person name="Comeron J.M."/>
            <person name="Costello J.C."/>
            <person name="Coyne J.A."/>
            <person name="Daub J."/>
            <person name="David R.G."/>
            <person name="Delcher A.L."/>
            <person name="Delehaunty K."/>
            <person name="Do C.B."/>
            <person name="Ebling H."/>
            <person name="Edwards K."/>
            <person name="Eickbush T."/>
            <person name="Evans J.D."/>
            <person name="Filipski A."/>
            <person name="Findeiss S."/>
            <person name="Freyhult E."/>
            <person name="Fulton L."/>
            <person name="Fulton R."/>
            <person name="Garcia A.C."/>
            <person name="Gardiner A."/>
            <person name="Garfield D.A."/>
            <person name="Garvin B.E."/>
            <person name="Gibson G."/>
            <person name="Gilbert D."/>
            <person name="Gnerre S."/>
            <person name="Godfrey J."/>
            <person name="Good R."/>
            <person name="Gotea V."/>
            <person name="Gravely B."/>
            <person name="Greenberg A.J."/>
            <person name="Griffiths-Jones S."/>
            <person name="Gross S."/>
            <person name="Guigo R."/>
            <person name="Gustafson E.A."/>
            <person name="Haerty W."/>
            <person name="Hahn M.W."/>
            <person name="Halligan D.L."/>
            <person name="Halpern A.L."/>
            <person name="Halter G.M."/>
            <person name="Han M.V."/>
            <person name="Heger A."/>
            <person name="Hillier L."/>
            <person name="Hinrichs A.S."/>
            <person name="Holmes I."/>
            <person name="Hoskins R.A."/>
            <person name="Hubisz M.J."/>
            <person name="Hultmark D."/>
            <person name="Huntley M.A."/>
            <person name="Jaffe D.B."/>
            <person name="Jagadeeshan S."/>
            <person name="Jeck W.R."/>
            <person name="Johnson J."/>
            <person name="Jones C.D."/>
            <person name="Jordan W.C."/>
            <person name="Karpen G.H."/>
            <person name="Kataoka E."/>
            <person name="Keightley P.D."/>
            <person name="Kheradpour P."/>
            <person name="Kirkness E.F."/>
            <person name="Koerich L.B."/>
            <person name="Kristiansen K."/>
            <person name="Kudrna D."/>
            <person name="Kulathinal R.J."/>
            <person name="Kumar S."/>
            <person name="Kwok R."/>
            <person name="Lander E."/>
            <person name="Langley C.H."/>
            <person name="Lapoint R."/>
            <person name="Lazzaro B.P."/>
            <person name="Lee S.J."/>
            <person name="Levesque L."/>
            <person name="Li R."/>
            <person name="Lin C.F."/>
            <person name="Lin M.F."/>
            <person name="Lindblad-Toh K."/>
            <person name="Llopart A."/>
            <person name="Long M."/>
            <person name="Low L."/>
            <person name="Lozovsky E."/>
            <person name="Lu J."/>
            <person name="Luo M."/>
            <person name="Machado C.A."/>
            <person name="Makalowski W."/>
            <person name="Marzo M."/>
            <person name="Matsuda M."/>
            <person name="Matzkin L."/>
            <person name="McAllister B."/>
            <person name="McBride C.S."/>
            <person name="McKernan B."/>
            <person name="McKernan K."/>
            <person name="Mendez-Lago M."/>
            <person name="Minx P."/>
            <person name="Mollenhauer M.U."/>
            <person name="Montooth K."/>
            <person name="Mount S.M."/>
            <person name="Mu X."/>
            <person name="Myers E."/>
            <person name="Negre B."/>
            <person name="Newfeld S."/>
            <person name="Nielsen R."/>
            <person name="Noor M.A."/>
            <person name="O'Grady P."/>
            <person name="Pachter L."/>
            <person name="Papaceit M."/>
            <person name="Parisi M.J."/>
            <person name="Parisi M."/>
            <person name="Parts L."/>
            <person name="Pedersen J.S."/>
            <person name="Pesole G."/>
            <person name="Phillippy A.M."/>
            <person name="Ponting C.P."/>
            <person name="Pop M."/>
            <person name="Porcelli D."/>
            <person name="Powell J.R."/>
            <person name="Prohaska S."/>
            <person name="Pruitt K."/>
            <person name="Puig M."/>
            <person name="Quesneville H."/>
            <person name="Ram K.R."/>
            <person name="Rand D."/>
            <person name="Rasmussen M.D."/>
            <person name="Reed L.K."/>
            <person name="Reenan R."/>
            <person name="Reily A."/>
            <person name="Remington K.A."/>
            <person name="Rieger T.T."/>
            <person name="Ritchie M.G."/>
            <person name="Robin C."/>
            <person name="Rogers Y.H."/>
            <person name="Rohde C."/>
            <person name="Rozas J."/>
            <person name="Rubenfield M.J."/>
            <person name="Ruiz A."/>
            <person name="Russo S."/>
            <person name="Salzberg S.L."/>
            <person name="Sanchez-Gracia A."/>
            <person name="Saranga D.J."/>
            <person name="Sato H."/>
            <person name="Schaeffer S.W."/>
            <person name="Schatz M.C."/>
            <person name="Schlenke T."/>
            <person name="Schwartz R."/>
            <person name="Segarra C."/>
            <person name="Singh R.S."/>
            <person name="Sirot L."/>
            <person name="Sirota M."/>
            <person name="Sisneros N.B."/>
            <person name="Smith C.D."/>
            <person name="Smith T.F."/>
            <person name="Spieth J."/>
            <person name="Stage D.E."/>
            <person name="Stark A."/>
            <person name="Stephan W."/>
            <person name="Strausberg R.L."/>
            <person name="Strempel S."/>
            <person name="Sturgill D."/>
            <person name="Sutton G."/>
            <person name="Sutton G.G."/>
            <person name="Tao W."/>
            <person name="Teichmann S."/>
            <person name="Tobari Y.N."/>
            <person name="Tomimura Y."/>
            <person name="Tsolas J.M."/>
            <person name="Valente V.L."/>
            <person name="Venter E."/>
            <person name="Venter J.C."/>
            <person name="Vicario S."/>
            <person name="Vieira F.G."/>
            <person name="Vilella A.J."/>
            <person name="Villasante A."/>
            <person name="Walenz B."/>
            <person name="Wang J."/>
            <person name="Wasserman M."/>
            <person name="Watts T."/>
            <person name="Wilson D."/>
            <person name="Wilson R.K."/>
            <person name="Wing R.A."/>
            <person name="Wolfner M.F."/>
            <person name="Wong A."/>
            <person name="Wong G.K."/>
            <person name="Wu C.I."/>
            <person name="Wu G."/>
            <person name="Yamamoto D."/>
            <person name="Yang H.P."/>
            <person name="Yang S.P."/>
            <person name="Yorke J.A."/>
            <person name="Yoshida K."/>
            <person name="Zdobnov E."/>
            <person name="Zhang P."/>
            <person name="Zhang Y."/>
            <person name="Zimin A.V."/>
            <person name="Baldwin J."/>
            <person name="Abdouelleil A."/>
            <person name="Abdulkadir J."/>
            <person name="Abebe A."/>
            <person name="Abera B."/>
            <person name="Abreu J."/>
            <person name="Acer S.C."/>
            <person name="Aftuck L."/>
            <person name="Alexander A."/>
            <person name="An P."/>
            <person name="Anderson E."/>
            <person name="Anderson S."/>
            <person name="Arachi H."/>
            <person name="Azer M."/>
            <person name="Bachantsang P."/>
            <person name="Barry A."/>
            <person name="Bayul T."/>
            <person name="Berlin A."/>
            <person name="Bessette D."/>
            <person name="Bloom T."/>
            <person name="Blye J."/>
            <person name="Boguslavskiy L."/>
            <person name="Bonnet C."/>
            <person name="Boukhgalter B."/>
            <person name="Bourzgui I."/>
            <person name="Brown A."/>
            <person name="Cahill P."/>
            <person name="Channer S."/>
            <person name="Cheshatsang Y."/>
            <person name="Chuda L."/>
            <person name="Citroen M."/>
            <person name="Collymore A."/>
            <person name="Cooke P."/>
            <person name="Costello M."/>
            <person name="D'Aco K."/>
            <person name="Daza R."/>
            <person name="De Haan G."/>
            <person name="DeGray S."/>
            <person name="DeMaso C."/>
            <person name="Dhargay N."/>
            <person name="Dooley K."/>
            <person name="Dooley E."/>
            <person name="Doricent M."/>
            <person name="Dorje P."/>
            <person name="Dorjee K."/>
            <person name="Dupes A."/>
            <person name="Elong R."/>
            <person name="Falk J."/>
            <person name="Farina A."/>
            <person name="Faro S."/>
            <person name="Ferguson D."/>
            <person name="Fisher S."/>
            <person name="Foley C.D."/>
            <person name="Franke A."/>
            <person name="Friedrich D."/>
            <person name="Gadbois L."/>
            <person name="Gearin G."/>
            <person name="Gearin C.R."/>
            <person name="Giannoukos G."/>
            <person name="Goode T."/>
            <person name="Graham J."/>
            <person name="Grandbois E."/>
            <person name="Grewal S."/>
            <person name="Gyaltsen K."/>
            <person name="Hafez N."/>
            <person name="Hagos B."/>
            <person name="Hall J."/>
            <person name="Henson C."/>
            <person name="Hollinger A."/>
            <person name="Honan T."/>
            <person name="Huard M.D."/>
            <person name="Hughes L."/>
            <person name="Hurhula B."/>
            <person name="Husby M.E."/>
            <person name="Kamat A."/>
            <person name="Kanga B."/>
            <person name="Kashin S."/>
            <person name="Khazanovich D."/>
            <person name="Kisner P."/>
            <person name="Lance K."/>
            <person name="Lara M."/>
            <person name="Lee W."/>
            <person name="Lennon N."/>
            <person name="Letendre F."/>
            <person name="LeVine R."/>
            <person name="Lipovsky A."/>
            <person name="Liu X."/>
            <person name="Liu J."/>
            <person name="Liu S."/>
            <person name="Lokyitsang T."/>
            <person name="Lokyitsang Y."/>
            <person name="Lubonja R."/>
            <person name="Lui A."/>
            <person name="MacDonald P."/>
            <person name="Magnisalis V."/>
            <person name="Maru K."/>
            <person name="Matthews C."/>
            <person name="McCusker W."/>
            <person name="McDonough S."/>
            <person name="Mehta T."/>
            <person name="Meldrim J."/>
            <person name="Meneus L."/>
            <person name="Mihai O."/>
            <person name="Mihalev A."/>
            <person name="Mihova T."/>
            <person name="Mittelman R."/>
            <person name="Mlenga V."/>
            <person name="Montmayeur A."/>
            <person name="Mulrain L."/>
            <person name="Navidi A."/>
            <person name="Naylor J."/>
            <person name="Negash T."/>
            <person name="Nguyen T."/>
            <person name="Nguyen N."/>
            <person name="Nicol R."/>
            <person name="Norbu C."/>
            <person name="Norbu N."/>
            <person name="Novod N."/>
            <person name="O'Neill B."/>
            <person name="Osman S."/>
            <person name="Markiewicz E."/>
            <person name="Oyono O.L."/>
            <person name="Patti C."/>
            <person name="Phunkhang P."/>
            <person name="Pierre F."/>
            <person name="Priest M."/>
            <person name="Raghuraman S."/>
            <person name="Rege F."/>
            <person name="Reyes R."/>
            <person name="Rise C."/>
            <person name="Rogov P."/>
            <person name="Ross K."/>
            <person name="Ryan E."/>
            <person name="Settipalli S."/>
            <person name="Shea T."/>
            <person name="Sherpa N."/>
            <person name="Shi L."/>
            <person name="Shih D."/>
            <person name="Sparrow T."/>
            <person name="Spaulding J."/>
            <person name="Stalker J."/>
            <person name="Stange-Thomann N."/>
            <person name="Stavropoulos S."/>
            <person name="Stone C."/>
            <person name="Strader C."/>
            <person name="Tesfaye S."/>
            <person name="Thomson T."/>
            <person name="Thoulutsang Y."/>
            <person name="Thoulutsang D."/>
            <person name="Topham K."/>
            <person name="Topping I."/>
            <person name="Tsamla T."/>
            <person name="Vassiliev H."/>
            <person name="Vo A."/>
            <person name="Wangchuk T."/>
            <person name="Wangdi T."/>
            <person name="Weiand M."/>
            <person name="Wilkinson J."/>
            <person name="Wilson A."/>
            <person name="Yadav S."/>
            <person name="Young G."/>
            <person name="Yu Q."/>
            <person name="Zembek L."/>
            <person name="Zhong D."/>
            <person name="Zimmer A."/>
            <person name="Zwirko Z."/>
            <person name="Jaffe D.B."/>
            <person name="Alvarez P."/>
            <person name="Brockman W."/>
            <person name="Butler J."/>
            <person name="Chin C."/>
            <person name="Gnerre S."/>
            <person name="Grabherr M."/>
            <person name="Kleber M."/>
            <person name="Mauceli E."/>
            <person name="MacCallum I."/>
        </authorList>
    </citation>
    <scope>NUCLEOTIDE SEQUENCE [LARGE SCALE GENOMIC DNA]</scope>
    <source>
        <strain evidence="5">Tucson 14024-0371.13</strain>
    </source>
</reference>
<evidence type="ECO:0000256" key="2">
    <source>
        <dbReference type="ARBA" id="ARBA00022525"/>
    </source>
</evidence>
<dbReference type="InterPro" id="IPR014044">
    <property type="entry name" value="CAP_dom"/>
</dbReference>
<dbReference type="GO" id="GO:0005576">
    <property type="term" value="C:extracellular region"/>
    <property type="evidence" value="ECO:0007669"/>
    <property type="project" value="UniProtKB-SubCell"/>
</dbReference>
<dbReference type="PRINTS" id="PR00838">
    <property type="entry name" value="V5ALLERGEN"/>
</dbReference>
<dbReference type="Gene3D" id="3.40.33.10">
    <property type="entry name" value="CAP"/>
    <property type="match status" value="1"/>
</dbReference>
<dbReference type="SMART" id="SM00198">
    <property type="entry name" value="SCP"/>
    <property type="match status" value="1"/>
</dbReference>
<dbReference type="SUPFAM" id="SSF55797">
    <property type="entry name" value="PR-1-like"/>
    <property type="match status" value="1"/>
</dbReference>
<gene>
    <name evidence="4" type="primary">Dana\GF15289</name>
    <name evidence="4" type="synonym">dana_GLEANR_16055</name>
    <name evidence="4" type="ORF">GF15289</name>
</gene>
<evidence type="ECO:0000256" key="1">
    <source>
        <dbReference type="ARBA" id="ARBA00004613"/>
    </source>
</evidence>
<dbReference type="InterPro" id="IPR018244">
    <property type="entry name" value="Allrgn_V5/Tpx1_CS"/>
</dbReference>
<dbReference type="HOGENOM" id="CLU_1612502_0_0_1"/>
<dbReference type="InterPro" id="IPR034113">
    <property type="entry name" value="SCP_GAPR1-like"/>
</dbReference>